<evidence type="ECO:0000256" key="2">
    <source>
        <dbReference type="ARBA" id="ARBA00022525"/>
    </source>
</evidence>
<evidence type="ECO:0000259" key="3">
    <source>
        <dbReference type="Pfam" id="PF13946"/>
    </source>
</evidence>
<evidence type="ECO:0000313" key="5">
    <source>
        <dbReference type="Proteomes" id="UP000318405"/>
    </source>
</evidence>
<dbReference type="Pfam" id="PF13946">
    <property type="entry name" value="DUF4214"/>
    <property type="match status" value="1"/>
</dbReference>
<dbReference type="GO" id="GO:0005509">
    <property type="term" value="F:calcium ion binding"/>
    <property type="evidence" value="ECO:0007669"/>
    <property type="project" value="InterPro"/>
</dbReference>
<comment type="caution">
    <text evidence="4">The sequence shown here is derived from an EMBL/GenBank/DDBJ whole genome shotgun (WGS) entry which is preliminary data.</text>
</comment>
<dbReference type="InterPro" id="IPR025282">
    <property type="entry name" value="DUF4214"/>
</dbReference>
<dbReference type="PANTHER" id="PTHR38340:SF1">
    <property type="entry name" value="S-LAYER PROTEIN"/>
    <property type="match status" value="1"/>
</dbReference>
<dbReference type="PROSITE" id="PS00330">
    <property type="entry name" value="HEMOLYSIN_CALCIUM"/>
    <property type="match status" value="1"/>
</dbReference>
<organism evidence="4 5">
    <name type="scientific">Verticiella sediminum</name>
    <dbReference type="NCBI Taxonomy" id="1247510"/>
    <lineage>
        <taxon>Bacteria</taxon>
        <taxon>Pseudomonadati</taxon>
        <taxon>Pseudomonadota</taxon>
        <taxon>Betaproteobacteria</taxon>
        <taxon>Burkholderiales</taxon>
        <taxon>Alcaligenaceae</taxon>
        <taxon>Verticiella</taxon>
    </lineage>
</organism>
<keyword evidence="5" id="KW-1185">Reference proteome</keyword>
<protein>
    <submittedName>
        <fullName evidence="4">DUF4214 domain-containing protein</fullName>
    </submittedName>
</protein>
<dbReference type="AlphaFoldDB" id="A0A556AGJ7"/>
<dbReference type="Pfam" id="PF00353">
    <property type="entry name" value="HemolysinCabind"/>
    <property type="match status" value="1"/>
</dbReference>
<dbReference type="InterPro" id="IPR011049">
    <property type="entry name" value="Serralysin-like_metalloprot_C"/>
</dbReference>
<dbReference type="Proteomes" id="UP000318405">
    <property type="component" value="Unassembled WGS sequence"/>
</dbReference>
<sequence>MQYDTPVAIDDVLGALDDSQRLSATTLSAIEQLLQLSALPGEPSPRVEVGSALVGEGAPQFTLPSESAPAMLVVNGSGPAPLFLNSAELPLLAQIPVVVFDTGNPVTFLVPGDDTVSAGYGRDAVLLRADGDDTVPAHGIDRIIVSGQGDDDIRILDNGNTTIEAAFGNDTIVTSGGFDSVTGGQGNDVISTGAGDDTIVSGVGHDTLDGGTGFDVVQVQGGFDDFELTVEEGVIVLVRRMAEGEAVDSITATDVNFFEFSDGTALALGATEQETAILRLYEGLFGRPADPTGAVYWLRDDAGTIGLPDRVADVADAFLGTAEGQYWLDMDERDFVANLYTHALGREAIESDIDYWAGDLAAGHTRGAVAANIIGSDEAADYVVTVKLIDGLL</sequence>
<dbReference type="EMBL" id="VLTJ01000031">
    <property type="protein sequence ID" value="TSH92018.1"/>
    <property type="molecule type" value="Genomic_DNA"/>
</dbReference>
<evidence type="ECO:0000256" key="1">
    <source>
        <dbReference type="ARBA" id="ARBA00004613"/>
    </source>
</evidence>
<gene>
    <name evidence="4" type="ORF">FOZ76_17435</name>
</gene>
<keyword evidence="2" id="KW-0964">Secreted</keyword>
<dbReference type="InterPro" id="IPR018511">
    <property type="entry name" value="Hemolysin-typ_Ca-bd_CS"/>
</dbReference>
<reference evidence="4 5" key="1">
    <citation type="submission" date="2019-07" db="EMBL/GenBank/DDBJ databases">
        <title>Qingshengfaniella alkalisoli gen. nov., sp. nov., isolated from saline soil.</title>
        <authorList>
            <person name="Xu L."/>
            <person name="Huang X.-X."/>
            <person name="Sun J.-Q."/>
        </authorList>
    </citation>
    <scope>NUCLEOTIDE SEQUENCE [LARGE SCALE GENOMIC DNA]</scope>
    <source>
        <strain evidence="4 5">DSM 27279</strain>
    </source>
</reference>
<dbReference type="RefSeq" id="WP_143949568.1">
    <property type="nucleotide sequence ID" value="NZ_BAABMB010000001.1"/>
</dbReference>
<feature type="domain" description="DUF4214" evidence="3">
    <location>
        <begin position="325"/>
        <end position="380"/>
    </location>
</feature>
<evidence type="ECO:0000313" key="4">
    <source>
        <dbReference type="EMBL" id="TSH92018.1"/>
    </source>
</evidence>
<name>A0A556AGJ7_9BURK</name>
<dbReference type="Gene3D" id="2.150.10.10">
    <property type="entry name" value="Serralysin-like metalloprotease, C-terminal"/>
    <property type="match status" value="1"/>
</dbReference>
<dbReference type="GO" id="GO:0005576">
    <property type="term" value="C:extracellular region"/>
    <property type="evidence" value="ECO:0007669"/>
    <property type="project" value="UniProtKB-SubCell"/>
</dbReference>
<dbReference type="SUPFAM" id="SSF51120">
    <property type="entry name" value="beta-Roll"/>
    <property type="match status" value="1"/>
</dbReference>
<accession>A0A556AGJ7</accession>
<dbReference type="PRINTS" id="PR00313">
    <property type="entry name" value="CABNDNGRPT"/>
</dbReference>
<dbReference type="OrthoDB" id="8750466at2"/>
<comment type="subcellular location">
    <subcellularLocation>
        <location evidence="1">Secreted</location>
    </subcellularLocation>
</comment>
<dbReference type="PANTHER" id="PTHR38340">
    <property type="entry name" value="S-LAYER PROTEIN"/>
    <property type="match status" value="1"/>
</dbReference>
<proteinExistence type="predicted"/>
<dbReference type="InterPro" id="IPR001343">
    <property type="entry name" value="Hemolysn_Ca-bd"/>
</dbReference>
<dbReference type="InterPro" id="IPR050557">
    <property type="entry name" value="RTX_toxin/Mannuronan_C5-epim"/>
</dbReference>